<dbReference type="EMBL" id="CP002480">
    <property type="protein sequence ID" value="ADW69632.1"/>
    <property type="molecule type" value="Genomic_DNA"/>
</dbReference>
<dbReference type="GO" id="GO:0016301">
    <property type="term" value="F:kinase activity"/>
    <property type="evidence" value="ECO:0007669"/>
    <property type="project" value="InterPro"/>
</dbReference>
<evidence type="ECO:0000259" key="3">
    <source>
        <dbReference type="Pfam" id="PF06414"/>
    </source>
</evidence>
<dbReference type="KEGG" id="acm:AciX9_2607"/>
<reference evidence="5" key="1">
    <citation type="submission" date="2011-01" db="EMBL/GenBank/DDBJ databases">
        <title>Complete sequence of chromosome of Acidobacterium sp. MP5ACTX9.</title>
        <authorList>
            <consortium name="US DOE Joint Genome Institute"/>
            <person name="Lucas S."/>
            <person name="Copeland A."/>
            <person name="Lapidus A."/>
            <person name="Cheng J.-F."/>
            <person name="Goodwin L."/>
            <person name="Pitluck S."/>
            <person name="Teshima H."/>
            <person name="Detter J.C."/>
            <person name="Han C."/>
            <person name="Tapia R."/>
            <person name="Land M."/>
            <person name="Hauser L."/>
            <person name="Kyrpides N."/>
            <person name="Ivanova N."/>
            <person name="Ovchinnikova G."/>
            <person name="Pagani I."/>
            <person name="Rawat S.R."/>
            <person name="Mannisto M."/>
            <person name="Haggblom M.M."/>
            <person name="Woyke T."/>
        </authorList>
    </citation>
    <scope>NUCLEOTIDE SEQUENCE [LARGE SCALE GENOMIC DNA]</scope>
    <source>
        <strain evidence="5">MP5ACTX9</strain>
    </source>
</reference>
<dbReference type="Proteomes" id="UP000000343">
    <property type="component" value="Chromosome"/>
</dbReference>
<keyword evidence="2" id="KW-0067">ATP-binding</keyword>
<evidence type="ECO:0000313" key="5">
    <source>
        <dbReference type="Proteomes" id="UP000000343"/>
    </source>
</evidence>
<dbReference type="PaxDb" id="1198114-AciX9_2607"/>
<protein>
    <recommendedName>
        <fullName evidence="3">Zeta toxin domain-containing protein</fullName>
    </recommendedName>
</protein>
<dbReference type="OrthoDB" id="9791543at2"/>
<dbReference type="PANTHER" id="PTHR39206">
    <property type="entry name" value="SLL8004 PROTEIN"/>
    <property type="match status" value="1"/>
</dbReference>
<dbReference type="Pfam" id="PF06414">
    <property type="entry name" value="Zeta_toxin"/>
    <property type="match status" value="1"/>
</dbReference>
<evidence type="ECO:0000256" key="1">
    <source>
        <dbReference type="ARBA" id="ARBA00022741"/>
    </source>
</evidence>
<dbReference type="STRING" id="1198114.AciX9_2607"/>
<dbReference type="PANTHER" id="PTHR39206:SF1">
    <property type="entry name" value="SLL8004 PROTEIN"/>
    <property type="match status" value="1"/>
</dbReference>
<dbReference type="eggNOG" id="COG4185">
    <property type="taxonomic scope" value="Bacteria"/>
</dbReference>
<dbReference type="InterPro" id="IPR010488">
    <property type="entry name" value="Zeta_toxin_domain"/>
</dbReference>
<dbReference type="HOGENOM" id="CLU_094497_2_0_0"/>
<accession>E8WWG8</accession>
<sequence length="194" mass="21083">MSQPVLTIIAGSNGCGKSTLTSTARDKFQQTPILDPDAIAKSLQAVQDSPSSNIEAGKRVLKLAEELIEKKQTFTVETTLSGGTYLKMAARAKQAGFTLMVVFIGTASVDINLKRVKARVAKGGHDVPEEDQRRRYPRTLANMKRLLPQADLAVVLDNSTEKGHTLVAFGHAGYMHWIEPVPSWAAHLCAELKS</sequence>
<dbReference type="InterPro" id="IPR027417">
    <property type="entry name" value="P-loop_NTPase"/>
</dbReference>
<feature type="domain" description="Zeta toxin" evidence="3">
    <location>
        <begin position="2"/>
        <end position="153"/>
    </location>
</feature>
<keyword evidence="1" id="KW-0547">Nucleotide-binding</keyword>
<evidence type="ECO:0000256" key="2">
    <source>
        <dbReference type="ARBA" id="ARBA00022840"/>
    </source>
</evidence>
<evidence type="ECO:0000313" key="4">
    <source>
        <dbReference type="EMBL" id="ADW69632.1"/>
    </source>
</evidence>
<name>E8WWG8_GRATM</name>
<organism evidence="5">
    <name type="scientific">Granulicella tundricola (strain ATCC BAA-1859 / DSM 23138 / MP5ACTX9)</name>
    <dbReference type="NCBI Taxonomy" id="1198114"/>
    <lineage>
        <taxon>Bacteria</taxon>
        <taxon>Pseudomonadati</taxon>
        <taxon>Acidobacteriota</taxon>
        <taxon>Terriglobia</taxon>
        <taxon>Terriglobales</taxon>
        <taxon>Acidobacteriaceae</taxon>
        <taxon>Granulicella</taxon>
    </lineage>
</organism>
<dbReference type="AlphaFoldDB" id="E8WWG8"/>
<dbReference type="RefSeq" id="WP_013580947.1">
    <property type="nucleotide sequence ID" value="NC_015064.1"/>
</dbReference>
<dbReference type="SUPFAM" id="SSF52540">
    <property type="entry name" value="P-loop containing nucleoside triphosphate hydrolases"/>
    <property type="match status" value="1"/>
</dbReference>
<dbReference type="Gene3D" id="3.40.50.300">
    <property type="entry name" value="P-loop containing nucleotide triphosphate hydrolases"/>
    <property type="match status" value="1"/>
</dbReference>
<dbReference type="GO" id="GO:0005524">
    <property type="term" value="F:ATP binding"/>
    <property type="evidence" value="ECO:0007669"/>
    <property type="project" value="UniProtKB-KW"/>
</dbReference>
<keyword evidence="5" id="KW-1185">Reference proteome</keyword>
<proteinExistence type="predicted"/>
<gene>
    <name evidence="4" type="ordered locus">AciX9_2607</name>
</gene>